<dbReference type="NCBIfam" id="TIGR00231">
    <property type="entry name" value="small_GTP"/>
    <property type="match status" value="1"/>
</dbReference>
<sequence length="500" mass="54699">MLRVARWIANTADHSHGSRIYLTKNLTCKRHLSTNLTATEAQRSTIYALSTPPGKGGVAIVRVSGPDALLVWDKMVRSHDPKRGMMKTPTPWKMQRCRIIHPENESLIDDGLAIYFRAPFSYTTKPTLELHIHSGRALIAALLSSLSLLPNLRPAEPGEFTRQALLGGRLDLTQVEGLHDLIEADTEVQRIWALGGAGVSEYDSLRTQIIHCLAQLEALIDFGEGEDIEEGVYELARAEASSLLNQIRTHLADNRRGEVVSSGIKMAIFGPPNAGKSSLFNYLANREASIVTSIPGTTRDVLQLTLDIGGLPVVVADTAGLRETDDVVEGIGVKRGIEAIKDADISLCVLPLPEILDASGREITIPPSVRPLITKNTYFLLNKCDLVSPDPNAMRSLKQSLAELCDSQMVDRTWIASITTGAGAHAFRNVHAPIITRTRHRTHLESACRFLEAFLALPPEDIVFAVEELRYAAQAVGRVTGDIGVEDVLDSVFRDFCIGK</sequence>
<dbReference type="InterPro" id="IPR005225">
    <property type="entry name" value="Small_GTP-bd"/>
</dbReference>
<dbReference type="AlphaFoldDB" id="A0A0D2LV17"/>
<reference evidence="9" key="1">
    <citation type="submission" date="2014-04" db="EMBL/GenBank/DDBJ databases">
        <title>Evolutionary Origins and Diversification of the Mycorrhizal Mutualists.</title>
        <authorList>
            <consortium name="DOE Joint Genome Institute"/>
            <consortium name="Mycorrhizal Genomics Consortium"/>
            <person name="Kohler A."/>
            <person name="Kuo A."/>
            <person name="Nagy L.G."/>
            <person name="Floudas D."/>
            <person name="Copeland A."/>
            <person name="Barry K.W."/>
            <person name="Cichocki N."/>
            <person name="Veneault-Fourrey C."/>
            <person name="LaButti K."/>
            <person name="Lindquist E.A."/>
            <person name="Lipzen A."/>
            <person name="Lundell T."/>
            <person name="Morin E."/>
            <person name="Murat C."/>
            <person name="Riley R."/>
            <person name="Ohm R."/>
            <person name="Sun H."/>
            <person name="Tunlid A."/>
            <person name="Henrissat B."/>
            <person name="Grigoriev I.V."/>
            <person name="Hibbett D.S."/>
            <person name="Martin F."/>
        </authorList>
    </citation>
    <scope>NUCLEOTIDE SEQUENCE [LARGE SCALE GENOMIC DNA]</scope>
    <source>
        <strain evidence="9">FD-334 SS-4</strain>
    </source>
</reference>
<dbReference type="SUPFAM" id="SSF52540">
    <property type="entry name" value="P-loop containing nucleoside triphosphate hydrolases"/>
    <property type="match status" value="1"/>
</dbReference>
<dbReference type="Pfam" id="PF01926">
    <property type="entry name" value="MMR_HSR1"/>
    <property type="match status" value="1"/>
</dbReference>
<dbReference type="InterPro" id="IPR025867">
    <property type="entry name" value="MnmE_helical"/>
</dbReference>
<dbReference type="STRING" id="945553.A0A0D2LV17"/>
<dbReference type="SUPFAM" id="SSF116878">
    <property type="entry name" value="TrmE connector domain"/>
    <property type="match status" value="1"/>
</dbReference>
<dbReference type="CDD" id="cd04164">
    <property type="entry name" value="trmE"/>
    <property type="match status" value="1"/>
</dbReference>
<keyword evidence="4" id="KW-0342">GTP-binding</keyword>
<dbReference type="Proteomes" id="UP000054270">
    <property type="component" value="Unassembled WGS sequence"/>
</dbReference>
<dbReference type="InterPro" id="IPR031168">
    <property type="entry name" value="G_TrmE"/>
</dbReference>
<evidence type="ECO:0000256" key="3">
    <source>
        <dbReference type="ARBA" id="ARBA00022741"/>
    </source>
</evidence>
<dbReference type="EMBL" id="KN817670">
    <property type="protein sequence ID" value="KJA14653.1"/>
    <property type="molecule type" value="Genomic_DNA"/>
</dbReference>
<evidence type="ECO:0000313" key="8">
    <source>
        <dbReference type="EMBL" id="KJA14653.1"/>
    </source>
</evidence>
<evidence type="ECO:0000259" key="5">
    <source>
        <dbReference type="Pfam" id="PF01926"/>
    </source>
</evidence>
<dbReference type="Pfam" id="PF12631">
    <property type="entry name" value="MnmE_helical"/>
    <property type="match status" value="1"/>
</dbReference>
<accession>A0A0D2LV17</accession>
<dbReference type="Gene3D" id="3.40.50.300">
    <property type="entry name" value="P-loop containing nucleotide triphosphate hydrolases"/>
    <property type="match status" value="1"/>
</dbReference>
<evidence type="ECO:0000259" key="6">
    <source>
        <dbReference type="Pfam" id="PF10396"/>
    </source>
</evidence>
<organism evidence="8 9">
    <name type="scientific">Hypholoma sublateritium (strain FD-334 SS-4)</name>
    <dbReference type="NCBI Taxonomy" id="945553"/>
    <lineage>
        <taxon>Eukaryota</taxon>
        <taxon>Fungi</taxon>
        <taxon>Dikarya</taxon>
        <taxon>Basidiomycota</taxon>
        <taxon>Agaricomycotina</taxon>
        <taxon>Agaricomycetes</taxon>
        <taxon>Agaricomycetidae</taxon>
        <taxon>Agaricales</taxon>
        <taxon>Agaricineae</taxon>
        <taxon>Strophariaceae</taxon>
        <taxon>Hypholoma</taxon>
    </lineage>
</organism>
<dbReference type="InterPro" id="IPR018948">
    <property type="entry name" value="GTP-bd_TrmE_N"/>
</dbReference>
<dbReference type="Gene3D" id="1.20.120.430">
    <property type="entry name" value="tRNA modification GTPase MnmE domain 2"/>
    <property type="match status" value="1"/>
</dbReference>
<dbReference type="OrthoDB" id="188276at2759"/>
<dbReference type="CDD" id="cd14858">
    <property type="entry name" value="TrmE_N"/>
    <property type="match status" value="1"/>
</dbReference>
<feature type="domain" description="MnmE helical" evidence="7">
    <location>
        <begin position="172"/>
        <end position="497"/>
    </location>
</feature>
<gene>
    <name evidence="8" type="ORF">HYPSUDRAFT_150101</name>
</gene>
<proteinExistence type="inferred from homology"/>
<dbReference type="GO" id="GO:0005739">
    <property type="term" value="C:mitochondrion"/>
    <property type="evidence" value="ECO:0007669"/>
    <property type="project" value="TreeGrafter"/>
</dbReference>
<dbReference type="GO" id="GO:0030488">
    <property type="term" value="P:tRNA methylation"/>
    <property type="evidence" value="ECO:0007669"/>
    <property type="project" value="TreeGrafter"/>
</dbReference>
<dbReference type="Gene3D" id="3.30.1360.120">
    <property type="entry name" value="Probable tRNA modification gtpase trme, domain 1"/>
    <property type="match status" value="1"/>
</dbReference>
<evidence type="ECO:0008006" key="10">
    <source>
        <dbReference type="Google" id="ProtNLM"/>
    </source>
</evidence>
<comment type="similarity">
    <text evidence="1">Belongs to the TRAFAC class TrmE-Era-EngA-EngB-Septin-like GTPase superfamily. TrmE GTPase family.</text>
</comment>
<dbReference type="SUPFAM" id="SSF103025">
    <property type="entry name" value="Folate-binding domain"/>
    <property type="match status" value="1"/>
</dbReference>
<dbReference type="HAMAP" id="MF_00379">
    <property type="entry name" value="GTPase_MnmE"/>
    <property type="match status" value="1"/>
</dbReference>
<dbReference type="InterPro" id="IPR027368">
    <property type="entry name" value="MnmE_dom2"/>
</dbReference>
<evidence type="ECO:0000256" key="1">
    <source>
        <dbReference type="ARBA" id="ARBA00011043"/>
    </source>
</evidence>
<feature type="domain" description="GTP-binding protein TrmE N-terminal" evidence="6">
    <location>
        <begin position="45"/>
        <end position="169"/>
    </location>
</feature>
<dbReference type="InterPro" id="IPR004520">
    <property type="entry name" value="GTPase_MnmE"/>
</dbReference>
<dbReference type="OMA" id="EFHCHGG"/>
<keyword evidence="9" id="KW-1185">Reference proteome</keyword>
<dbReference type="InterPro" id="IPR027266">
    <property type="entry name" value="TrmE/GcvT-like"/>
</dbReference>
<feature type="domain" description="G" evidence="5">
    <location>
        <begin position="266"/>
        <end position="352"/>
    </location>
</feature>
<keyword evidence="3" id="KW-0547">Nucleotide-binding</keyword>
<dbReference type="GO" id="GO:0003924">
    <property type="term" value="F:GTPase activity"/>
    <property type="evidence" value="ECO:0007669"/>
    <property type="project" value="InterPro"/>
</dbReference>
<evidence type="ECO:0000256" key="4">
    <source>
        <dbReference type="ARBA" id="ARBA00023134"/>
    </source>
</evidence>
<evidence type="ECO:0000313" key="9">
    <source>
        <dbReference type="Proteomes" id="UP000054270"/>
    </source>
</evidence>
<dbReference type="InterPro" id="IPR006073">
    <property type="entry name" value="GTP-bd"/>
</dbReference>
<dbReference type="PANTHER" id="PTHR42714:SF2">
    <property type="entry name" value="TRNA MODIFICATION GTPASE GTPBP3, MITOCHONDRIAL"/>
    <property type="match status" value="1"/>
</dbReference>
<dbReference type="GO" id="GO:0002098">
    <property type="term" value="P:tRNA wobble uridine modification"/>
    <property type="evidence" value="ECO:0007669"/>
    <property type="project" value="TreeGrafter"/>
</dbReference>
<protein>
    <recommendedName>
        <fullName evidence="10">TrmE-type G domain-containing protein</fullName>
    </recommendedName>
</protein>
<evidence type="ECO:0000259" key="7">
    <source>
        <dbReference type="Pfam" id="PF12631"/>
    </source>
</evidence>
<keyword evidence="2" id="KW-0819">tRNA processing</keyword>
<dbReference type="NCBIfam" id="NF003661">
    <property type="entry name" value="PRK05291.1-3"/>
    <property type="match status" value="1"/>
</dbReference>
<dbReference type="Pfam" id="PF10396">
    <property type="entry name" value="TrmE_N"/>
    <property type="match status" value="1"/>
</dbReference>
<evidence type="ECO:0000256" key="2">
    <source>
        <dbReference type="ARBA" id="ARBA00022694"/>
    </source>
</evidence>
<dbReference type="InterPro" id="IPR027417">
    <property type="entry name" value="P-loop_NTPase"/>
</dbReference>
<dbReference type="GO" id="GO:0005525">
    <property type="term" value="F:GTP binding"/>
    <property type="evidence" value="ECO:0007669"/>
    <property type="project" value="UniProtKB-KW"/>
</dbReference>
<name>A0A0D2LV17_HYPSF</name>
<dbReference type="PANTHER" id="PTHR42714">
    <property type="entry name" value="TRNA MODIFICATION GTPASE GTPBP3"/>
    <property type="match status" value="1"/>
</dbReference>